<accession>A0ABS4HH77</accession>
<gene>
    <name evidence="1" type="ORF">J2Z82_003232</name>
</gene>
<keyword evidence="2" id="KW-1185">Reference proteome</keyword>
<evidence type="ECO:0000313" key="1">
    <source>
        <dbReference type="EMBL" id="MBP1950275.1"/>
    </source>
</evidence>
<evidence type="ECO:0008006" key="3">
    <source>
        <dbReference type="Google" id="ProtNLM"/>
    </source>
</evidence>
<reference evidence="1 2" key="1">
    <citation type="submission" date="2021-03" db="EMBL/GenBank/DDBJ databases">
        <title>Genomic Encyclopedia of Type Strains, Phase IV (KMG-IV): sequencing the most valuable type-strain genomes for metagenomic binning, comparative biology and taxonomic classification.</title>
        <authorList>
            <person name="Goeker M."/>
        </authorList>
    </citation>
    <scope>NUCLEOTIDE SEQUENCE [LARGE SCALE GENOMIC DNA]</scope>
    <source>
        <strain evidence="1 2">DSM 21085</strain>
    </source>
</reference>
<evidence type="ECO:0000313" key="2">
    <source>
        <dbReference type="Proteomes" id="UP001519328"/>
    </source>
</evidence>
<dbReference type="RefSeq" id="WP_209481762.1">
    <property type="nucleotide sequence ID" value="NZ_JAGGKK010000020.1"/>
</dbReference>
<comment type="caution">
    <text evidence="1">The sequence shown here is derived from an EMBL/GenBank/DDBJ whole genome shotgun (WGS) entry which is preliminary data.</text>
</comment>
<sequence length="67" mass="7971">MDKYQVTERMKMLKRMLEDPEAEIFDVPSEVYKEVLNPTFDNDGFIHKYYLTDIVKDVIEALIEKGK</sequence>
<dbReference type="Proteomes" id="UP001519328">
    <property type="component" value="Unassembled WGS sequence"/>
</dbReference>
<dbReference type="EMBL" id="JAGGKK010000020">
    <property type="protein sequence ID" value="MBP1950275.1"/>
    <property type="molecule type" value="Genomic_DNA"/>
</dbReference>
<protein>
    <recommendedName>
        <fullName evidence="3">Phage protein</fullName>
    </recommendedName>
</protein>
<organism evidence="1 2">
    <name type="scientific">Virgibacillus litoralis</name>
    <dbReference type="NCBI Taxonomy" id="578221"/>
    <lineage>
        <taxon>Bacteria</taxon>
        <taxon>Bacillati</taxon>
        <taxon>Bacillota</taxon>
        <taxon>Bacilli</taxon>
        <taxon>Bacillales</taxon>
        <taxon>Bacillaceae</taxon>
        <taxon>Virgibacillus</taxon>
    </lineage>
</organism>
<proteinExistence type="predicted"/>
<name>A0ABS4HH77_9BACI</name>